<proteinExistence type="predicted"/>
<dbReference type="Proteomes" id="UP001333110">
    <property type="component" value="Unassembled WGS sequence"/>
</dbReference>
<dbReference type="AlphaFoldDB" id="A0AAN7SJA3"/>
<comment type="caution">
    <text evidence="3">The sequence shown here is derived from an EMBL/GenBank/DDBJ whole genome shotgun (WGS) entry which is preliminary data.</text>
</comment>
<organism evidence="3 4">
    <name type="scientific">Mycteria americana</name>
    <name type="common">Wood stork</name>
    <dbReference type="NCBI Taxonomy" id="33587"/>
    <lineage>
        <taxon>Eukaryota</taxon>
        <taxon>Metazoa</taxon>
        <taxon>Chordata</taxon>
        <taxon>Craniata</taxon>
        <taxon>Vertebrata</taxon>
        <taxon>Euteleostomi</taxon>
        <taxon>Archelosauria</taxon>
        <taxon>Archosauria</taxon>
        <taxon>Dinosauria</taxon>
        <taxon>Saurischia</taxon>
        <taxon>Theropoda</taxon>
        <taxon>Coelurosauria</taxon>
        <taxon>Aves</taxon>
        <taxon>Neognathae</taxon>
        <taxon>Neoaves</taxon>
        <taxon>Aequornithes</taxon>
        <taxon>Ciconiiformes</taxon>
        <taxon>Ciconiidae</taxon>
        <taxon>Mycteria</taxon>
    </lineage>
</organism>
<evidence type="ECO:0000313" key="3">
    <source>
        <dbReference type="EMBL" id="KAK4832396.1"/>
    </source>
</evidence>
<dbReference type="Pfam" id="PF00078">
    <property type="entry name" value="RVT_1"/>
    <property type="match status" value="1"/>
</dbReference>
<protein>
    <recommendedName>
        <fullName evidence="2">Reverse transcriptase domain-containing protein</fullName>
    </recommendedName>
</protein>
<evidence type="ECO:0000259" key="2">
    <source>
        <dbReference type="Pfam" id="PF00078"/>
    </source>
</evidence>
<dbReference type="PANTHER" id="PTHR33332">
    <property type="entry name" value="REVERSE TRANSCRIPTASE DOMAIN-CONTAINING PROTEIN"/>
    <property type="match status" value="1"/>
</dbReference>
<evidence type="ECO:0000256" key="1">
    <source>
        <dbReference type="SAM" id="MobiDB-lite"/>
    </source>
</evidence>
<name>A0AAN7SJA3_MYCAM</name>
<gene>
    <name evidence="3" type="ORF">QYF61_022251</name>
</gene>
<keyword evidence="4" id="KW-1185">Reference proteome</keyword>
<sequence>MTPPVMEALTPFSLQGSCAEFLWVTHLSSAEKDVEGMVDSELNMSQHCALLAKKSNGMLGCIRRDLANLEAYLELNLPRDSTGNRKGFSKYTSGKEKTRENVGPLLNEAGDLVTLSVEKAGVLNAFFASVFTSKTSLEKSQVPETGGLSQKMLEQTGHMSVGPDWRHPRVLRELADVIVRPLSVILRQLWTLLIIFKQSRQLGEGKKEDLGNYRLVSLSWIPEQVLKQLIQETISRPIKDKGVIRTSQHGFTKGGERKGAFNIVCRKILIVKLLKYGLDEQTLHSRAQRVVTSDTKSSWRLVTGGLSQGSILDPILFNMVINGLHDRAECTFGKFADDTKRGGAADTPKCCAATQRSLNGLEKCAIRNVMKFSKGKCKVLYLRRNNLMHQYMLGADLKLKVSQHCPLVAKKATSILGCIRRSPESRSRVLMIVQNLMIGPDDRSPLLSTDKATTGVVCPVLGCKSTRDGTTGKSPAKGHIDDERAGASPIEGKTERAGTV</sequence>
<dbReference type="InterPro" id="IPR000477">
    <property type="entry name" value="RT_dom"/>
</dbReference>
<evidence type="ECO:0000313" key="4">
    <source>
        <dbReference type="Proteomes" id="UP001333110"/>
    </source>
</evidence>
<feature type="domain" description="Reverse transcriptase" evidence="2">
    <location>
        <begin position="207"/>
        <end position="391"/>
    </location>
</feature>
<accession>A0AAN7SJA3</accession>
<reference evidence="3 4" key="1">
    <citation type="journal article" date="2023" name="J. Hered.">
        <title>Chromosome-level genome of the wood stork (Mycteria americana) provides insight into avian chromosome evolution.</title>
        <authorList>
            <person name="Flamio R. Jr."/>
            <person name="Ramstad K.M."/>
        </authorList>
    </citation>
    <scope>NUCLEOTIDE SEQUENCE [LARGE SCALE GENOMIC DNA]</scope>
    <source>
        <strain evidence="3">JAX WOST 10</strain>
    </source>
</reference>
<feature type="region of interest" description="Disordered" evidence="1">
    <location>
        <begin position="467"/>
        <end position="500"/>
    </location>
</feature>
<dbReference type="EMBL" id="JAUNZN010000001">
    <property type="protein sequence ID" value="KAK4832396.1"/>
    <property type="molecule type" value="Genomic_DNA"/>
</dbReference>